<dbReference type="GO" id="GO:0006508">
    <property type="term" value="P:proteolysis"/>
    <property type="evidence" value="ECO:0007669"/>
    <property type="project" value="InterPro"/>
</dbReference>
<dbReference type="EMBL" id="BSEC01000002">
    <property type="protein sequence ID" value="GLI95109.1"/>
    <property type="molecule type" value="Genomic_DNA"/>
</dbReference>
<dbReference type="GO" id="GO:0004222">
    <property type="term" value="F:metalloendopeptidase activity"/>
    <property type="evidence" value="ECO:0007669"/>
    <property type="project" value="InterPro"/>
</dbReference>
<dbReference type="Proteomes" id="UP001144323">
    <property type="component" value="Unassembled WGS sequence"/>
</dbReference>
<comment type="caution">
    <text evidence="1">The sequence shown here is derived from an EMBL/GenBank/DDBJ whole genome shotgun (WGS) entry which is preliminary data.</text>
</comment>
<proteinExistence type="predicted"/>
<dbReference type="GO" id="GO:0005524">
    <property type="term" value="F:ATP binding"/>
    <property type="evidence" value="ECO:0007669"/>
    <property type="project" value="InterPro"/>
</dbReference>
<dbReference type="Gene3D" id="1.20.58.760">
    <property type="entry name" value="Peptidase M41"/>
    <property type="match status" value="1"/>
</dbReference>
<dbReference type="AlphaFoldDB" id="A0A9W6LU56"/>
<organism evidence="1 2">
    <name type="scientific">Methylocystis echinoides</name>
    <dbReference type="NCBI Taxonomy" id="29468"/>
    <lineage>
        <taxon>Bacteria</taxon>
        <taxon>Pseudomonadati</taxon>
        <taxon>Pseudomonadota</taxon>
        <taxon>Alphaproteobacteria</taxon>
        <taxon>Hyphomicrobiales</taxon>
        <taxon>Methylocystaceae</taxon>
        <taxon>Methylocystis</taxon>
    </lineage>
</organism>
<dbReference type="GO" id="GO:0004176">
    <property type="term" value="F:ATP-dependent peptidase activity"/>
    <property type="evidence" value="ECO:0007669"/>
    <property type="project" value="InterPro"/>
</dbReference>
<protein>
    <submittedName>
        <fullName evidence="1">Uncharacterized protein</fullName>
    </submittedName>
</protein>
<evidence type="ECO:0000313" key="1">
    <source>
        <dbReference type="EMBL" id="GLI95109.1"/>
    </source>
</evidence>
<evidence type="ECO:0000313" key="2">
    <source>
        <dbReference type="Proteomes" id="UP001144323"/>
    </source>
</evidence>
<keyword evidence="2" id="KW-1185">Reference proteome</keyword>
<sequence>MGRYIAHTRRKLKLKVSPTEPVDVASVEARERDIEAQRRAGRRELARARAEKEMRAQMRRLRKSEFVVDLSGRRRTAVRAAGIALISATAGLRTLGISLRRLPESATVDLWGADVRFEIPKGFTYYVNDPLAPADIDAMHAMRALAPRVAERLFLGSASKTGDENNLHAAQCLAESYIHKSFDIRALTPDETCRLRLSLLVDLQNATASRLGCLRDELTQIVDALMLKTKLSRSECDGFLAKVYAGFEQHYDHKPEPRLFLPPRDLTAPS</sequence>
<accession>A0A9W6LU56</accession>
<reference evidence="1" key="1">
    <citation type="journal article" date="2023" name="Int. J. Syst. Evol. Microbiol.">
        <title>Methylocystis iwaonis sp. nov., a type II methane-oxidizing bacterium from surface soil of a rice paddy field in Japan, and emended description of the genus Methylocystis (ex Whittenbury et al. 1970) Bowman et al. 1993.</title>
        <authorList>
            <person name="Kaise H."/>
            <person name="Sawadogo J.B."/>
            <person name="Alam M.S."/>
            <person name="Ueno C."/>
            <person name="Dianou D."/>
            <person name="Shinjo R."/>
            <person name="Asakawa S."/>
        </authorList>
    </citation>
    <scope>NUCLEOTIDE SEQUENCE</scope>
    <source>
        <strain evidence="1">LMG27198</strain>
    </source>
</reference>
<name>A0A9W6LU56_9HYPH</name>
<dbReference type="InterPro" id="IPR037219">
    <property type="entry name" value="Peptidase_M41-like"/>
</dbReference>
<dbReference type="RefSeq" id="WP_281805771.1">
    <property type="nucleotide sequence ID" value="NZ_BSEC01000002.1"/>
</dbReference>
<gene>
    <name evidence="1" type="ORF">LMG27198_41010</name>
</gene>